<evidence type="ECO:0000313" key="3">
    <source>
        <dbReference type="Proteomes" id="UP000754710"/>
    </source>
</evidence>
<evidence type="ECO:0000256" key="1">
    <source>
        <dbReference type="SAM" id="Phobius"/>
    </source>
</evidence>
<organism evidence="2 3">
    <name type="scientific">Nocardioides jiangsuensis</name>
    <dbReference type="NCBI Taxonomy" id="2866161"/>
    <lineage>
        <taxon>Bacteria</taxon>
        <taxon>Bacillati</taxon>
        <taxon>Actinomycetota</taxon>
        <taxon>Actinomycetes</taxon>
        <taxon>Propionibacteriales</taxon>
        <taxon>Nocardioidaceae</taxon>
        <taxon>Nocardioides</taxon>
    </lineage>
</organism>
<evidence type="ECO:0000313" key="2">
    <source>
        <dbReference type="EMBL" id="MBY9073767.1"/>
    </source>
</evidence>
<keyword evidence="1" id="KW-1133">Transmembrane helix</keyword>
<reference evidence="2 3" key="1">
    <citation type="submission" date="2021-08" db="EMBL/GenBank/DDBJ databases">
        <title>Nocardioides bacterium WL0053 sp. nov., isolated from the sediment.</title>
        <authorList>
            <person name="Wang L."/>
            <person name="Zhang D."/>
            <person name="Zhang A."/>
        </authorList>
    </citation>
    <scope>NUCLEOTIDE SEQUENCE [LARGE SCALE GENOMIC DNA]</scope>
    <source>
        <strain evidence="2 3">WL0053</strain>
    </source>
</reference>
<feature type="transmembrane region" description="Helical" evidence="1">
    <location>
        <begin position="228"/>
        <end position="253"/>
    </location>
</feature>
<sequence length="493" mass="52820">MVMATDTSASVDPATGRAERSTDLRVDRLVGVLSYALLLLTFGLALRQALQPLRDPDTWWHLRLGEEFRGGWSPRDPGSLSPFADRPWTATQWLPDVLASQLASWFGLPGVVWFAAAGMLLLAAAVFGSCRRVGGVLPAVLATAATMVGASLSLTPRPHLVSFLFLAITLHAWLGTARDLRPRWWLLALGWVWACSHGMWLLGPMVGLAVIGGLLLERRLPTGRLARLLAVPVGSVVAAALTPAGPGLVLVPFTTRGTSQQYISEWGSPSFQEIAPATTALMIGVVVVVWARRGGRVPWTHVVLLGFATAWTLLSYRTVALGAVITAPLLAAALESLRRDPHEAGTALRERLVVAGMLLACLAGAAAVVSTSTSVASPATDQFPVALDADLAALPEGTVVFNEYLVGGWLEWEHRNVVPVIDGMTHAYPDAWVGEHVRATRLEKGWQDVVEGTGAEYALLRTASPLALELASHLDWREVGRDPRAGYVLLEAP</sequence>
<evidence type="ECO:0008006" key="4">
    <source>
        <dbReference type="Google" id="ProtNLM"/>
    </source>
</evidence>
<gene>
    <name evidence="2" type="ORF">K1X13_02925</name>
</gene>
<keyword evidence="1" id="KW-0472">Membrane</keyword>
<comment type="caution">
    <text evidence="2">The sequence shown here is derived from an EMBL/GenBank/DDBJ whole genome shotgun (WGS) entry which is preliminary data.</text>
</comment>
<feature type="transmembrane region" description="Helical" evidence="1">
    <location>
        <begin position="102"/>
        <end position="127"/>
    </location>
</feature>
<dbReference type="Proteomes" id="UP000754710">
    <property type="component" value="Unassembled WGS sequence"/>
</dbReference>
<feature type="transmembrane region" description="Helical" evidence="1">
    <location>
        <begin position="274"/>
        <end position="291"/>
    </location>
</feature>
<feature type="transmembrane region" description="Helical" evidence="1">
    <location>
        <begin position="184"/>
        <end position="216"/>
    </location>
</feature>
<accession>A0ABS7RGY6</accession>
<name>A0ABS7RGY6_9ACTN</name>
<proteinExistence type="predicted"/>
<dbReference type="RefSeq" id="WP_221023529.1">
    <property type="nucleotide sequence ID" value="NZ_JAIEZQ010000001.1"/>
</dbReference>
<feature type="transmembrane region" description="Helical" evidence="1">
    <location>
        <begin position="29"/>
        <end position="50"/>
    </location>
</feature>
<feature type="transmembrane region" description="Helical" evidence="1">
    <location>
        <begin position="134"/>
        <end position="154"/>
    </location>
</feature>
<keyword evidence="3" id="KW-1185">Reference proteome</keyword>
<keyword evidence="1" id="KW-0812">Transmembrane</keyword>
<feature type="transmembrane region" description="Helical" evidence="1">
    <location>
        <begin position="303"/>
        <end position="331"/>
    </location>
</feature>
<protein>
    <recommendedName>
        <fullName evidence="4">Glycosyltransferase RgtA/B/C/D-like domain-containing protein</fullName>
    </recommendedName>
</protein>
<dbReference type="EMBL" id="JAIEZQ010000001">
    <property type="protein sequence ID" value="MBY9073767.1"/>
    <property type="molecule type" value="Genomic_DNA"/>
</dbReference>